<name>N9DXS0_9GAMM</name>
<dbReference type="Proteomes" id="UP000018417">
    <property type="component" value="Unassembled WGS sequence"/>
</dbReference>
<evidence type="ECO:0000313" key="1">
    <source>
        <dbReference type="EMBL" id="ENW03008.1"/>
    </source>
</evidence>
<dbReference type="RefSeq" id="WP_005055643.1">
    <property type="nucleotide sequence ID" value="NZ_KB849761.1"/>
</dbReference>
<organism evidence="1 2">
    <name type="scientific">Acinetobacter beijerinckii ANC 3835</name>
    <dbReference type="NCBI Taxonomy" id="1217649"/>
    <lineage>
        <taxon>Bacteria</taxon>
        <taxon>Pseudomonadati</taxon>
        <taxon>Pseudomonadota</taxon>
        <taxon>Gammaproteobacteria</taxon>
        <taxon>Moraxellales</taxon>
        <taxon>Moraxellaceae</taxon>
        <taxon>Acinetobacter</taxon>
    </lineage>
</organism>
<dbReference type="HOGENOM" id="CLU_1599141_0_0_6"/>
<reference evidence="1 2" key="1">
    <citation type="submission" date="2013-02" db="EMBL/GenBank/DDBJ databases">
        <title>The Genome Sequence of Acinetobacter beijerinckii ANC 3835.</title>
        <authorList>
            <consortium name="The Broad Institute Genome Sequencing Platform"/>
            <consortium name="The Broad Institute Genome Sequencing Center for Infectious Disease"/>
            <person name="Cerqueira G."/>
            <person name="Feldgarden M."/>
            <person name="Courvalin P."/>
            <person name="Perichon B."/>
            <person name="Grillot-Courvalin C."/>
            <person name="Clermont D."/>
            <person name="Rocha E."/>
            <person name="Yoon E.-J."/>
            <person name="Nemec A."/>
            <person name="Walker B."/>
            <person name="Young S.K."/>
            <person name="Zeng Q."/>
            <person name="Gargeya S."/>
            <person name="Fitzgerald M."/>
            <person name="Haas B."/>
            <person name="Abouelleil A."/>
            <person name="Alvarado L."/>
            <person name="Arachchi H.M."/>
            <person name="Berlin A.M."/>
            <person name="Chapman S.B."/>
            <person name="Dewar J."/>
            <person name="Goldberg J."/>
            <person name="Griggs A."/>
            <person name="Gujja S."/>
            <person name="Hansen M."/>
            <person name="Howarth C."/>
            <person name="Imamovic A."/>
            <person name="Larimer J."/>
            <person name="McCowan C."/>
            <person name="Murphy C."/>
            <person name="Neiman D."/>
            <person name="Pearson M."/>
            <person name="Priest M."/>
            <person name="Roberts A."/>
            <person name="Saif S."/>
            <person name="Shea T."/>
            <person name="Sisk P."/>
            <person name="Sykes S."/>
            <person name="Wortman J."/>
            <person name="Nusbaum C."/>
            <person name="Birren B."/>
        </authorList>
    </citation>
    <scope>NUCLEOTIDE SEQUENCE [LARGE SCALE GENOMIC DNA]</scope>
    <source>
        <strain evidence="1 2">ANC 3835</strain>
    </source>
</reference>
<dbReference type="AlphaFoldDB" id="N9DXS0"/>
<protein>
    <recommendedName>
        <fullName evidence="3">Lipoprotein</fullName>
    </recommendedName>
</protein>
<gene>
    <name evidence="1" type="ORF">F934_02748</name>
</gene>
<dbReference type="PATRIC" id="fig|1217649.3.peg.2674"/>
<dbReference type="PROSITE" id="PS51257">
    <property type="entry name" value="PROKAR_LIPOPROTEIN"/>
    <property type="match status" value="1"/>
</dbReference>
<proteinExistence type="predicted"/>
<comment type="caution">
    <text evidence="1">The sequence shown here is derived from an EMBL/GenBank/DDBJ whole genome shotgun (WGS) entry which is preliminary data.</text>
</comment>
<sequence length="166" mass="19353">MIKFFFFALIFTSLLACNRSNHKDMHKRDVIYDQNKTNNLLKRSLENGDCKIFQDVIVNKHLGDQGYSFFYYSQIMANKYNCPIAYYFLALDSDTDKGTFIGGITVWSDDEITRNMAIYNYLKAYELGYEPAKYSLEKFFGDNPDNFPKSTDVIVFLQPKLKSENS</sequence>
<evidence type="ECO:0000313" key="2">
    <source>
        <dbReference type="Proteomes" id="UP000018417"/>
    </source>
</evidence>
<accession>N9DXS0</accession>
<evidence type="ECO:0008006" key="3">
    <source>
        <dbReference type="Google" id="ProtNLM"/>
    </source>
</evidence>
<dbReference type="EMBL" id="APQK01000015">
    <property type="protein sequence ID" value="ENW03008.1"/>
    <property type="molecule type" value="Genomic_DNA"/>
</dbReference>
<dbReference type="OrthoDB" id="707842at2"/>